<dbReference type="PANTHER" id="PTHR32133">
    <property type="entry name" value="OS07G0120400 PROTEIN"/>
    <property type="match status" value="1"/>
</dbReference>
<evidence type="ECO:0000313" key="3">
    <source>
        <dbReference type="EMBL" id="CAD6341986.1"/>
    </source>
</evidence>
<reference evidence="3" key="1">
    <citation type="submission" date="2020-10" db="EMBL/GenBank/DDBJ databases">
        <authorList>
            <person name="Han B."/>
            <person name="Lu T."/>
            <person name="Zhao Q."/>
            <person name="Huang X."/>
            <person name="Zhao Y."/>
        </authorList>
    </citation>
    <scope>NUCLEOTIDE SEQUENCE</scope>
</reference>
<dbReference type="InterPro" id="IPR056594">
    <property type="entry name" value="AT5G49610-like_b-prop"/>
</dbReference>
<name>A0A811SIJ4_9POAL</name>
<feature type="domain" description="F-box" evidence="1">
    <location>
        <begin position="5"/>
        <end position="48"/>
    </location>
</feature>
<evidence type="ECO:0008006" key="5">
    <source>
        <dbReference type="Google" id="ProtNLM"/>
    </source>
</evidence>
<dbReference type="PANTHER" id="PTHR32133:SF315">
    <property type="entry name" value="F-BOX DOMAIN-CONTAINING PROTEIN"/>
    <property type="match status" value="1"/>
</dbReference>
<evidence type="ECO:0000259" key="1">
    <source>
        <dbReference type="Pfam" id="PF12937"/>
    </source>
</evidence>
<dbReference type="Pfam" id="PF23635">
    <property type="entry name" value="Beta-prop_AT5G49610-like"/>
    <property type="match status" value="1"/>
</dbReference>
<dbReference type="InterPro" id="IPR036047">
    <property type="entry name" value="F-box-like_dom_sf"/>
</dbReference>
<keyword evidence="4" id="KW-1185">Reference proteome</keyword>
<sequence>MAPPQLPPEIVEDILLRFPPDHPAHVVRAALVCKHWSRLIAGGDFRRRYRQRHREAPVLGLVANLADTGGAARFVPTRCAFRPARTERPGYRAHDARHGRVLLNRMRAPPGQEAAEDSALAVWDPIADEQRRLPLLPRPRYVRTWNAAVLCATAAAACDHLDCHREPFRVVFVGIDAKEMFAHVYSSESAAWSEATTADHPGDDQLDVALPGVLARDALYFLLHGRETRILKCDPATLEMSVVRLLRIHSYAPRIVLMTMEDGGLGFAQVDLNCTLRLWSMKIRPDGGLGADGDTREWVISRAIDLKAQLFTPRQLPPHALGFDASPLCVVVAFADGAGVIFLKTNDGLYSFDLKSDEAVKVDMSSGFYDIIPFMSIYTPVLRVATTGLDSKRKCVTMQTLIGQQDFREMKDSGTYVQDSILRPGVGI</sequence>
<accession>A0A811SIJ4</accession>
<evidence type="ECO:0000259" key="2">
    <source>
        <dbReference type="Pfam" id="PF23635"/>
    </source>
</evidence>
<dbReference type="Pfam" id="PF12937">
    <property type="entry name" value="F-box-like"/>
    <property type="match status" value="1"/>
</dbReference>
<dbReference type="SUPFAM" id="SSF81383">
    <property type="entry name" value="F-box domain"/>
    <property type="match status" value="1"/>
</dbReference>
<dbReference type="OrthoDB" id="669601at2759"/>
<gene>
    <name evidence="3" type="ORF">NCGR_LOCUS66084</name>
</gene>
<proteinExistence type="predicted"/>
<dbReference type="InterPro" id="IPR001810">
    <property type="entry name" value="F-box_dom"/>
</dbReference>
<evidence type="ECO:0000313" key="4">
    <source>
        <dbReference type="Proteomes" id="UP000604825"/>
    </source>
</evidence>
<organism evidence="3 4">
    <name type="scientific">Miscanthus lutarioriparius</name>
    <dbReference type="NCBI Taxonomy" id="422564"/>
    <lineage>
        <taxon>Eukaryota</taxon>
        <taxon>Viridiplantae</taxon>
        <taxon>Streptophyta</taxon>
        <taxon>Embryophyta</taxon>
        <taxon>Tracheophyta</taxon>
        <taxon>Spermatophyta</taxon>
        <taxon>Magnoliopsida</taxon>
        <taxon>Liliopsida</taxon>
        <taxon>Poales</taxon>
        <taxon>Poaceae</taxon>
        <taxon>PACMAD clade</taxon>
        <taxon>Panicoideae</taxon>
        <taxon>Andropogonodae</taxon>
        <taxon>Andropogoneae</taxon>
        <taxon>Saccharinae</taxon>
        <taxon>Miscanthus</taxon>
    </lineage>
</organism>
<dbReference type="Gene3D" id="1.20.1280.50">
    <property type="match status" value="1"/>
</dbReference>
<dbReference type="EMBL" id="CAJGYO010000362">
    <property type="protein sequence ID" value="CAD6341986.1"/>
    <property type="molecule type" value="Genomic_DNA"/>
</dbReference>
<feature type="domain" description="F-box protein AT5G49610-like beta-propeller" evidence="2">
    <location>
        <begin position="94"/>
        <end position="381"/>
    </location>
</feature>
<protein>
    <recommendedName>
        <fullName evidence="5">F-box domain-containing protein</fullName>
    </recommendedName>
</protein>
<dbReference type="AlphaFoldDB" id="A0A811SIJ4"/>
<dbReference type="Proteomes" id="UP000604825">
    <property type="component" value="Unassembled WGS sequence"/>
</dbReference>
<comment type="caution">
    <text evidence="3">The sequence shown here is derived from an EMBL/GenBank/DDBJ whole genome shotgun (WGS) entry which is preliminary data.</text>
</comment>